<feature type="region of interest" description="Disordered" evidence="4">
    <location>
        <begin position="189"/>
        <end position="210"/>
    </location>
</feature>
<evidence type="ECO:0000259" key="5">
    <source>
        <dbReference type="PROSITE" id="PS01124"/>
    </source>
</evidence>
<protein>
    <submittedName>
        <fullName evidence="6">AraC family transcriptional regulator</fullName>
    </submittedName>
</protein>
<dbReference type="InterPro" id="IPR009057">
    <property type="entry name" value="Homeodomain-like_sf"/>
</dbReference>
<gene>
    <name evidence="6" type="ORF">GCM10023220_48410</name>
</gene>
<evidence type="ECO:0000256" key="3">
    <source>
        <dbReference type="ARBA" id="ARBA00023163"/>
    </source>
</evidence>
<evidence type="ECO:0000256" key="1">
    <source>
        <dbReference type="ARBA" id="ARBA00023015"/>
    </source>
</evidence>
<reference evidence="7" key="1">
    <citation type="journal article" date="2019" name="Int. J. Syst. Evol. Microbiol.">
        <title>The Global Catalogue of Microorganisms (GCM) 10K type strain sequencing project: providing services to taxonomists for standard genome sequencing and annotation.</title>
        <authorList>
            <consortium name="The Broad Institute Genomics Platform"/>
            <consortium name="The Broad Institute Genome Sequencing Center for Infectious Disease"/>
            <person name="Wu L."/>
            <person name="Ma J."/>
        </authorList>
    </citation>
    <scope>NUCLEOTIDE SEQUENCE [LARGE SCALE GENOMIC DNA]</scope>
    <source>
        <strain evidence="7">JCM 18081</strain>
    </source>
</reference>
<dbReference type="PANTHER" id="PTHR43280:SF32">
    <property type="entry name" value="TRANSCRIPTIONAL REGULATORY PROTEIN"/>
    <property type="match status" value="1"/>
</dbReference>
<feature type="region of interest" description="Disordered" evidence="4">
    <location>
        <begin position="1"/>
        <end position="24"/>
    </location>
</feature>
<keyword evidence="3" id="KW-0804">Transcription</keyword>
<keyword evidence="2" id="KW-0238">DNA-binding</keyword>
<accession>A0ABP9CIS3</accession>
<sequence>MKGNGQISADHRGPGIPAVSYRPTPGRQPGLEILDLVGLAARAEERARPLSAPARPAFHLIVALRGGRLTCSVDFTSYTLAAGDWLWVWPGQVLQFPDGHAEGEGTVLVFPSGFPSAATDALIRDGEHVPHRLVTPDAARQTALLRVLDALAEEHACMTDLSLEAYTETLRNLLSVILVRLVHLADPRRRSSSSSSSSSSSASAASSSSSDNETFHRFRRAVEEDFHRTHRVEDYAARLGYNPRTLTRATQAALGCGAKRFVDDRVLLEAKRLLIHTSLPPAAIGERIGFAYATVFSAFFRHHTGMTPTEFRSLTKS</sequence>
<dbReference type="Gene3D" id="1.10.10.60">
    <property type="entry name" value="Homeodomain-like"/>
    <property type="match status" value="1"/>
</dbReference>
<proteinExistence type="predicted"/>
<dbReference type="SMART" id="SM00342">
    <property type="entry name" value="HTH_ARAC"/>
    <property type="match status" value="1"/>
</dbReference>
<dbReference type="PROSITE" id="PS01124">
    <property type="entry name" value="HTH_ARAC_FAMILY_2"/>
    <property type="match status" value="1"/>
</dbReference>
<feature type="domain" description="HTH araC/xylS-type" evidence="5">
    <location>
        <begin position="216"/>
        <end position="314"/>
    </location>
</feature>
<organism evidence="6 7">
    <name type="scientific">Streptomyces ziwulingensis</name>
    <dbReference type="NCBI Taxonomy" id="1045501"/>
    <lineage>
        <taxon>Bacteria</taxon>
        <taxon>Bacillati</taxon>
        <taxon>Actinomycetota</taxon>
        <taxon>Actinomycetes</taxon>
        <taxon>Kitasatosporales</taxon>
        <taxon>Streptomycetaceae</taxon>
        <taxon>Streptomyces</taxon>
    </lineage>
</organism>
<comment type="caution">
    <text evidence="6">The sequence shown here is derived from an EMBL/GenBank/DDBJ whole genome shotgun (WGS) entry which is preliminary data.</text>
</comment>
<dbReference type="Proteomes" id="UP001501265">
    <property type="component" value="Unassembled WGS sequence"/>
</dbReference>
<evidence type="ECO:0000256" key="4">
    <source>
        <dbReference type="SAM" id="MobiDB-lite"/>
    </source>
</evidence>
<dbReference type="PANTHER" id="PTHR43280">
    <property type="entry name" value="ARAC-FAMILY TRANSCRIPTIONAL REGULATOR"/>
    <property type="match status" value="1"/>
</dbReference>
<dbReference type="EMBL" id="BAABIG010000052">
    <property type="protein sequence ID" value="GAA4811649.1"/>
    <property type="molecule type" value="Genomic_DNA"/>
</dbReference>
<keyword evidence="1" id="KW-0805">Transcription regulation</keyword>
<evidence type="ECO:0000313" key="6">
    <source>
        <dbReference type="EMBL" id="GAA4811649.1"/>
    </source>
</evidence>
<dbReference type="InterPro" id="IPR018060">
    <property type="entry name" value="HTH_AraC"/>
</dbReference>
<dbReference type="SUPFAM" id="SSF46689">
    <property type="entry name" value="Homeodomain-like"/>
    <property type="match status" value="1"/>
</dbReference>
<evidence type="ECO:0000256" key="2">
    <source>
        <dbReference type="ARBA" id="ARBA00023125"/>
    </source>
</evidence>
<name>A0ABP9CIS3_9ACTN</name>
<keyword evidence="7" id="KW-1185">Reference proteome</keyword>
<dbReference type="RefSeq" id="WP_345622201.1">
    <property type="nucleotide sequence ID" value="NZ_BAABIG010000052.1"/>
</dbReference>
<dbReference type="Pfam" id="PF12833">
    <property type="entry name" value="HTH_18"/>
    <property type="match status" value="1"/>
</dbReference>
<evidence type="ECO:0000313" key="7">
    <source>
        <dbReference type="Proteomes" id="UP001501265"/>
    </source>
</evidence>
<feature type="compositionally biased region" description="Low complexity" evidence="4">
    <location>
        <begin position="192"/>
        <end position="210"/>
    </location>
</feature>